<proteinExistence type="predicted"/>
<evidence type="ECO:0000313" key="1">
    <source>
        <dbReference type="EMBL" id="CAJ1935864.1"/>
    </source>
</evidence>
<name>A0AA86RYQ7_9FABA</name>
<accession>A0AA86RYQ7</accession>
<sequence length="86" mass="9590">MAADTAIAAEVINKSSKDERGISGGDACIIFDSLIRLSYKLILARLGHEYFNFTLAYMQIRVKPTHLEPQHPKQARVCDDESESHG</sequence>
<keyword evidence="2" id="KW-1185">Reference proteome</keyword>
<protein>
    <submittedName>
        <fullName evidence="1">Uncharacterized protein</fullName>
    </submittedName>
</protein>
<dbReference type="Gramene" id="rna-AYBTSS11_LOCUS7158">
    <property type="protein sequence ID" value="CAJ1935864.1"/>
    <property type="gene ID" value="gene-AYBTSS11_LOCUS7158"/>
</dbReference>
<dbReference type="AlphaFoldDB" id="A0AA86RYQ7"/>
<gene>
    <name evidence="1" type="ORF">AYBTSS11_LOCUS7158</name>
</gene>
<evidence type="ECO:0000313" key="2">
    <source>
        <dbReference type="Proteomes" id="UP001189624"/>
    </source>
</evidence>
<organism evidence="1 2">
    <name type="scientific">Sphenostylis stenocarpa</name>
    <dbReference type="NCBI Taxonomy" id="92480"/>
    <lineage>
        <taxon>Eukaryota</taxon>
        <taxon>Viridiplantae</taxon>
        <taxon>Streptophyta</taxon>
        <taxon>Embryophyta</taxon>
        <taxon>Tracheophyta</taxon>
        <taxon>Spermatophyta</taxon>
        <taxon>Magnoliopsida</taxon>
        <taxon>eudicotyledons</taxon>
        <taxon>Gunneridae</taxon>
        <taxon>Pentapetalae</taxon>
        <taxon>rosids</taxon>
        <taxon>fabids</taxon>
        <taxon>Fabales</taxon>
        <taxon>Fabaceae</taxon>
        <taxon>Papilionoideae</taxon>
        <taxon>50 kb inversion clade</taxon>
        <taxon>NPAAA clade</taxon>
        <taxon>indigoferoid/millettioid clade</taxon>
        <taxon>Phaseoleae</taxon>
        <taxon>Sphenostylis</taxon>
    </lineage>
</organism>
<dbReference type="Proteomes" id="UP001189624">
    <property type="component" value="Chromosome 3"/>
</dbReference>
<reference evidence="1" key="1">
    <citation type="submission" date="2023-10" db="EMBL/GenBank/DDBJ databases">
        <authorList>
            <person name="Domelevo Entfellner J.-B."/>
        </authorList>
    </citation>
    <scope>NUCLEOTIDE SEQUENCE</scope>
</reference>
<dbReference type="EMBL" id="OY731400">
    <property type="protein sequence ID" value="CAJ1935864.1"/>
    <property type="molecule type" value="Genomic_DNA"/>
</dbReference>